<evidence type="ECO:0000313" key="16">
    <source>
        <dbReference type="EMBL" id="KAF2086058.1"/>
    </source>
</evidence>
<evidence type="ECO:0000256" key="1">
    <source>
        <dbReference type="ARBA" id="ARBA00004651"/>
    </source>
</evidence>
<evidence type="ECO:0000259" key="15">
    <source>
        <dbReference type="Pfam" id="PF00520"/>
    </source>
</evidence>
<dbReference type="InterPro" id="IPR005821">
    <property type="entry name" value="Ion_trans_dom"/>
</dbReference>
<feature type="transmembrane region" description="Helical" evidence="14">
    <location>
        <begin position="101"/>
        <end position="121"/>
    </location>
</feature>
<keyword evidence="6" id="KW-0851">Voltage-gated channel</keyword>
<proteinExistence type="predicted"/>
<name>A0A9P4HST6_9PEZI</name>
<keyword evidence="3" id="KW-0813">Transport</keyword>
<dbReference type="Proteomes" id="UP000799776">
    <property type="component" value="Unassembled WGS sequence"/>
</dbReference>
<protein>
    <recommendedName>
        <fullName evidence="2">Voltage-gated hydrogen channel 1</fullName>
    </recommendedName>
    <alternativeName>
        <fullName evidence="12">Hydrogen voltage-gated channel 1</fullName>
    </alternativeName>
</protein>
<dbReference type="Pfam" id="PF00520">
    <property type="entry name" value="Ion_trans"/>
    <property type="match status" value="1"/>
</dbReference>
<keyword evidence="9" id="KW-0406">Ion transport</keyword>
<keyword evidence="5 14" id="KW-0812">Transmembrane</keyword>
<evidence type="ECO:0000256" key="11">
    <source>
        <dbReference type="ARBA" id="ARBA00023303"/>
    </source>
</evidence>
<keyword evidence="10 14" id="KW-0472">Membrane</keyword>
<dbReference type="GO" id="GO:0030171">
    <property type="term" value="F:voltage-gated proton channel activity"/>
    <property type="evidence" value="ECO:0007669"/>
    <property type="project" value="InterPro"/>
</dbReference>
<evidence type="ECO:0000256" key="4">
    <source>
        <dbReference type="ARBA" id="ARBA00022475"/>
    </source>
</evidence>
<gene>
    <name evidence="16" type="ORF">K490DRAFT_58049</name>
</gene>
<dbReference type="OrthoDB" id="427456at2759"/>
<dbReference type="EMBL" id="ML978726">
    <property type="protein sequence ID" value="KAF2086058.1"/>
    <property type="molecule type" value="Genomic_DNA"/>
</dbReference>
<evidence type="ECO:0000256" key="2">
    <source>
        <dbReference type="ARBA" id="ARBA00015897"/>
    </source>
</evidence>
<evidence type="ECO:0000256" key="6">
    <source>
        <dbReference type="ARBA" id="ARBA00022882"/>
    </source>
</evidence>
<evidence type="ECO:0000313" key="17">
    <source>
        <dbReference type="Proteomes" id="UP000799776"/>
    </source>
</evidence>
<dbReference type="PANTHER" id="PTHR46480:SF1">
    <property type="entry name" value="VOLTAGE-GATED HYDROGEN CHANNEL 1"/>
    <property type="match status" value="1"/>
</dbReference>
<evidence type="ECO:0000256" key="8">
    <source>
        <dbReference type="ARBA" id="ARBA00023054"/>
    </source>
</evidence>
<evidence type="ECO:0000256" key="12">
    <source>
        <dbReference type="ARBA" id="ARBA00031989"/>
    </source>
</evidence>
<dbReference type="GO" id="GO:0005886">
    <property type="term" value="C:plasma membrane"/>
    <property type="evidence" value="ECO:0007669"/>
    <property type="project" value="UniProtKB-SubCell"/>
</dbReference>
<feature type="domain" description="Ion transport" evidence="15">
    <location>
        <begin position="77"/>
        <end position="172"/>
    </location>
</feature>
<evidence type="ECO:0000256" key="3">
    <source>
        <dbReference type="ARBA" id="ARBA00022448"/>
    </source>
</evidence>
<dbReference type="GO" id="GO:0034702">
    <property type="term" value="C:monoatomic ion channel complex"/>
    <property type="evidence" value="ECO:0007669"/>
    <property type="project" value="UniProtKB-KW"/>
</dbReference>
<keyword evidence="17" id="KW-1185">Reference proteome</keyword>
<evidence type="ECO:0000256" key="5">
    <source>
        <dbReference type="ARBA" id="ARBA00022692"/>
    </source>
</evidence>
<comment type="caution">
    <text evidence="16">The sequence shown here is derived from an EMBL/GenBank/DDBJ whole genome shotgun (WGS) entry which is preliminary data.</text>
</comment>
<dbReference type="InterPro" id="IPR027359">
    <property type="entry name" value="Volt_channel_dom_sf"/>
</dbReference>
<comment type="subcellular location">
    <subcellularLocation>
        <location evidence="1">Cell membrane</location>
        <topology evidence="1">Multi-pass membrane protein</topology>
    </subcellularLocation>
</comment>
<reference evidence="16" key="1">
    <citation type="journal article" date="2020" name="Stud. Mycol.">
        <title>101 Dothideomycetes genomes: a test case for predicting lifestyles and emergence of pathogens.</title>
        <authorList>
            <person name="Haridas S."/>
            <person name="Albert R."/>
            <person name="Binder M."/>
            <person name="Bloem J."/>
            <person name="Labutti K."/>
            <person name="Salamov A."/>
            <person name="Andreopoulos B."/>
            <person name="Baker S."/>
            <person name="Barry K."/>
            <person name="Bills G."/>
            <person name="Bluhm B."/>
            <person name="Cannon C."/>
            <person name="Castanera R."/>
            <person name="Culley D."/>
            <person name="Daum C."/>
            <person name="Ezra D."/>
            <person name="Gonzalez J."/>
            <person name="Henrissat B."/>
            <person name="Kuo A."/>
            <person name="Liang C."/>
            <person name="Lipzen A."/>
            <person name="Lutzoni F."/>
            <person name="Magnuson J."/>
            <person name="Mondo S."/>
            <person name="Nolan M."/>
            <person name="Ohm R."/>
            <person name="Pangilinan J."/>
            <person name="Park H.-J."/>
            <person name="Ramirez L."/>
            <person name="Alfaro M."/>
            <person name="Sun H."/>
            <person name="Tritt A."/>
            <person name="Yoshinaga Y."/>
            <person name="Zwiers L.-H."/>
            <person name="Turgeon B."/>
            <person name="Goodwin S."/>
            <person name="Spatafora J."/>
            <person name="Crous P."/>
            <person name="Grigoriev I."/>
        </authorList>
    </citation>
    <scope>NUCLEOTIDE SEQUENCE</scope>
    <source>
        <strain evidence="16">CBS 121410</strain>
    </source>
</reference>
<feature type="transmembrane region" description="Helical" evidence="14">
    <location>
        <begin position="59"/>
        <end position="81"/>
    </location>
</feature>
<dbReference type="AlphaFoldDB" id="A0A9P4HST6"/>
<keyword evidence="8 13" id="KW-0175">Coiled coil</keyword>
<evidence type="ECO:0000256" key="10">
    <source>
        <dbReference type="ARBA" id="ARBA00023136"/>
    </source>
</evidence>
<keyword evidence="11" id="KW-0407">Ion channel</keyword>
<accession>A0A9P4HST6</accession>
<organism evidence="16 17">
    <name type="scientific">Saccharata proteae CBS 121410</name>
    <dbReference type="NCBI Taxonomy" id="1314787"/>
    <lineage>
        <taxon>Eukaryota</taxon>
        <taxon>Fungi</taxon>
        <taxon>Dikarya</taxon>
        <taxon>Ascomycota</taxon>
        <taxon>Pezizomycotina</taxon>
        <taxon>Dothideomycetes</taxon>
        <taxon>Dothideomycetes incertae sedis</taxon>
        <taxon>Botryosphaeriales</taxon>
        <taxon>Saccharataceae</taxon>
        <taxon>Saccharata</taxon>
    </lineage>
</organism>
<evidence type="ECO:0000256" key="7">
    <source>
        <dbReference type="ARBA" id="ARBA00022989"/>
    </source>
</evidence>
<keyword evidence="7 14" id="KW-1133">Transmembrane helix</keyword>
<evidence type="ECO:0000256" key="9">
    <source>
        <dbReference type="ARBA" id="ARBA00023065"/>
    </source>
</evidence>
<evidence type="ECO:0000256" key="13">
    <source>
        <dbReference type="SAM" id="Coils"/>
    </source>
</evidence>
<dbReference type="Gene3D" id="1.20.120.350">
    <property type="entry name" value="Voltage-gated potassium channels. Chain C"/>
    <property type="match status" value="1"/>
</dbReference>
<dbReference type="InterPro" id="IPR031846">
    <property type="entry name" value="Hvcn1"/>
</dbReference>
<dbReference type="PANTHER" id="PTHR46480">
    <property type="entry name" value="F20B24.22"/>
    <property type="match status" value="1"/>
</dbReference>
<dbReference type="CDD" id="cd14686">
    <property type="entry name" value="bZIP"/>
    <property type="match status" value="1"/>
</dbReference>
<evidence type="ECO:0000256" key="14">
    <source>
        <dbReference type="SAM" id="Phobius"/>
    </source>
</evidence>
<feature type="coiled-coil region" evidence="13">
    <location>
        <begin position="168"/>
        <end position="209"/>
    </location>
</feature>
<keyword evidence="4" id="KW-1003">Cell membrane</keyword>
<sequence>MDDSNDSNDSNEPLLRSRRTLSEFTNRSLHRIYSESPESTMHVSRQKTQRFLSSKTGHYAVLVLVSLDVSCIFADFIVNLLTCEKRLPKQPWNDVLEGLGIVSLVFSCLFMLELLASVWAFGFSYFKAKFHCVDACVIIASFVIDVLLRGIVEEVASLVIVLRLWRVVKILEELATGASEQMEDLEERIESLEKENQELKDEVSRLKES</sequence>